<dbReference type="RefSeq" id="WP_304600120.1">
    <property type="nucleotide sequence ID" value="NZ_JAUQYO010000001.1"/>
</dbReference>
<dbReference type="SUPFAM" id="SSF56112">
    <property type="entry name" value="Protein kinase-like (PK-like)"/>
    <property type="match status" value="1"/>
</dbReference>
<sequence>MSPRLPPGLLALPERDPTWRPWLDALPRALDALLADWDLVPDGAAVHGECAVVLPVRADGREAVLKVTWPHHEAEHEHLALRHWEGQGAVLLLRADPRRWALLLERAQPRDLSTVDDVRACEVTAGLLARLHRPAPPQLRLLSERAADWAGRLAALPRSSPVPHRLVEQATALCRAFAADAATDGTLLHADAHYGNVLAATREPWLAIDPKPLSGDPHFEPSPLLWNRWGEVVAHPAGVRAAVRRRLDAAVDVLDLDPDRARDWVVVREVVHALWLVEDAAAASRPPTSAEERRLTVAVAVAKAVQD</sequence>
<dbReference type="Proteomes" id="UP001232536">
    <property type="component" value="Unassembled WGS sequence"/>
</dbReference>
<evidence type="ECO:0000313" key="1">
    <source>
        <dbReference type="EMBL" id="MDO8106463.1"/>
    </source>
</evidence>
<comment type="caution">
    <text evidence="1">The sequence shown here is derived from an EMBL/GenBank/DDBJ whole genome shotgun (WGS) entry which is preliminary data.</text>
</comment>
<dbReference type="EMBL" id="JAUQYP010000001">
    <property type="protein sequence ID" value="MDO8106463.1"/>
    <property type="molecule type" value="Genomic_DNA"/>
</dbReference>
<accession>A0ABT9D8K0</accession>
<name>A0ABT9D8K0_9CELL</name>
<dbReference type="InterPro" id="IPR006748">
    <property type="entry name" value="NH2Glyco/OHUrea_AB-resist_kin"/>
</dbReference>
<dbReference type="InterPro" id="IPR011009">
    <property type="entry name" value="Kinase-like_dom_sf"/>
</dbReference>
<keyword evidence="2" id="KW-1185">Reference proteome</keyword>
<evidence type="ECO:0000313" key="2">
    <source>
        <dbReference type="Proteomes" id="UP001232536"/>
    </source>
</evidence>
<dbReference type="Pfam" id="PF04655">
    <property type="entry name" value="APH_6_hur"/>
    <property type="match status" value="1"/>
</dbReference>
<organism evidence="1 2">
    <name type="scientific">Actinotalea lenta</name>
    <dbReference type="NCBI Taxonomy" id="3064654"/>
    <lineage>
        <taxon>Bacteria</taxon>
        <taxon>Bacillati</taxon>
        <taxon>Actinomycetota</taxon>
        <taxon>Actinomycetes</taxon>
        <taxon>Micrococcales</taxon>
        <taxon>Cellulomonadaceae</taxon>
        <taxon>Actinotalea</taxon>
    </lineage>
</organism>
<reference evidence="1 2" key="1">
    <citation type="submission" date="2023-07" db="EMBL/GenBank/DDBJ databases">
        <title>Description of novel actinomycetes strains, isolated from tidal flat sediment.</title>
        <authorList>
            <person name="Lu C."/>
        </authorList>
    </citation>
    <scope>NUCLEOTIDE SEQUENCE [LARGE SCALE GENOMIC DNA]</scope>
    <source>
        <strain evidence="1 2">SYSU T00b441</strain>
    </source>
</reference>
<gene>
    <name evidence="1" type="ORF">Q6348_04555</name>
</gene>
<protein>
    <submittedName>
        <fullName evidence="1">Aminoglycoside phosphotransferase family protein</fullName>
    </submittedName>
</protein>
<proteinExistence type="predicted"/>